<evidence type="ECO:0000256" key="4">
    <source>
        <dbReference type="SAM" id="Phobius"/>
    </source>
</evidence>
<gene>
    <name evidence="6" type="ordered locus">Sked_25300</name>
</gene>
<evidence type="ECO:0000259" key="5">
    <source>
        <dbReference type="Pfam" id="PF01471"/>
    </source>
</evidence>
<name>D1BK25_SANKS</name>
<dbReference type="PANTHER" id="PTHR32347">
    <property type="entry name" value="EFFLUX SYSTEM COMPONENT YKNX-RELATED"/>
    <property type="match status" value="1"/>
</dbReference>
<dbReference type="Gene3D" id="1.10.101.10">
    <property type="entry name" value="PGBD-like superfamily/PGBD"/>
    <property type="match status" value="1"/>
</dbReference>
<dbReference type="KEGG" id="ske:Sked_25300"/>
<keyword evidence="4" id="KW-1133">Transmembrane helix</keyword>
<dbReference type="GO" id="GO:0030313">
    <property type="term" value="C:cell envelope"/>
    <property type="evidence" value="ECO:0007669"/>
    <property type="project" value="UniProtKB-SubCell"/>
</dbReference>
<keyword evidence="4" id="KW-0472">Membrane</keyword>
<feature type="region of interest" description="Disordered" evidence="3">
    <location>
        <begin position="236"/>
        <end position="290"/>
    </location>
</feature>
<organism evidence="6 7">
    <name type="scientific">Sanguibacter keddieii (strain ATCC 51767 / DSM 10542 / NCFB 3025 / ST-74)</name>
    <dbReference type="NCBI Taxonomy" id="446469"/>
    <lineage>
        <taxon>Bacteria</taxon>
        <taxon>Bacillati</taxon>
        <taxon>Actinomycetota</taxon>
        <taxon>Actinomycetes</taxon>
        <taxon>Micrococcales</taxon>
        <taxon>Sanguibacteraceae</taxon>
        <taxon>Sanguibacter</taxon>
    </lineage>
</organism>
<dbReference type="Gene3D" id="2.40.420.20">
    <property type="match status" value="1"/>
</dbReference>
<evidence type="ECO:0000256" key="1">
    <source>
        <dbReference type="ARBA" id="ARBA00004196"/>
    </source>
</evidence>
<dbReference type="InterPro" id="IPR002477">
    <property type="entry name" value="Peptidoglycan-bd-like"/>
</dbReference>
<dbReference type="OrthoDB" id="3268648at2"/>
<evidence type="ECO:0000256" key="2">
    <source>
        <dbReference type="ARBA" id="ARBA00023054"/>
    </source>
</evidence>
<dbReference type="AlphaFoldDB" id="D1BK25"/>
<feature type="transmembrane region" description="Helical" evidence="4">
    <location>
        <begin position="21"/>
        <end position="42"/>
    </location>
</feature>
<dbReference type="HOGENOM" id="CLU_057459_1_0_11"/>
<dbReference type="eggNOG" id="COG3409">
    <property type="taxonomic scope" value="Bacteria"/>
</dbReference>
<comment type="subcellular location">
    <subcellularLocation>
        <location evidence="1">Cell envelope</location>
    </subcellularLocation>
</comment>
<dbReference type="EMBL" id="CP001819">
    <property type="protein sequence ID" value="ACZ22434.1"/>
    <property type="molecule type" value="Genomic_DNA"/>
</dbReference>
<evidence type="ECO:0000256" key="3">
    <source>
        <dbReference type="SAM" id="MobiDB-lite"/>
    </source>
</evidence>
<dbReference type="PANTHER" id="PTHR32347:SF14">
    <property type="entry name" value="EFFLUX SYSTEM COMPONENT YKNX-RELATED"/>
    <property type="match status" value="1"/>
</dbReference>
<dbReference type="STRING" id="446469.Sked_25300"/>
<reference evidence="6 7" key="1">
    <citation type="journal article" date="2009" name="Stand. Genomic Sci.">
        <title>Complete genome sequence of Sanguibacter keddieii type strain (ST-74).</title>
        <authorList>
            <person name="Ivanova N."/>
            <person name="Sikorski J."/>
            <person name="Sims D."/>
            <person name="Brettin T."/>
            <person name="Detter J.C."/>
            <person name="Han C."/>
            <person name="Lapidus A."/>
            <person name="Copeland A."/>
            <person name="Glavina Del Rio T."/>
            <person name="Nolan M."/>
            <person name="Chen F."/>
            <person name="Lucas S."/>
            <person name="Tice H."/>
            <person name="Cheng J.F."/>
            <person name="Bruce D."/>
            <person name="Goodwin L."/>
            <person name="Pitluck S."/>
            <person name="Pati A."/>
            <person name="Mavromatis K."/>
            <person name="Chen A."/>
            <person name="Palaniappan K."/>
            <person name="D'haeseleer P."/>
            <person name="Chain P."/>
            <person name="Bristow J."/>
            <person name="Eisen J.A."/>
            <person name="Markowitz V."/>
            <person name="Hugenholtz P."/>
            <person name="Goker M."/>
            <person name="Pukall R."/>
            <person name="Klenk H.P."/>
            <person name="Kyrpides N.C."/>
        </authorList>
    </citation>
    <scope>NUCLEOTIDE SEQUENCE [LARGE SCALE GENOMIC DNA]</scope>
    <source>
        <strain evidence="7">ATCC 51767 / DSM 10542 / NCFB 3025 / ST-74</strain>
    </source>
</reference>
<dbReference type="Proteomes" id="UP000000322">
    <property type="component" value="Chromosome"/>
</dbReference>
<evidence type="ECO:0000313" key="7">
    <source>
        <dbReference type="Proteomes" id="UP000000322"/>
    </source>
</evidence>
<dbReference type="InterPro" id="IPR006311">
    <property type="entry name" value="TAT_signal"/>
</dbReference>
<feature type="region of interest" description="Disordered" evidence="3">
    <location>
        <begin position="70"/>
        <end position="95"/>
    </location>
</feature>
<feature type="domain" description="Peptidoglycan binding-like" evidence="5">
    <location>
        <begin position="141"/>
        <end position="195"/>
    </location>
</feature>
<accession>D1BK25</accession>
<dbReference type="Pfam" id="PF01471">
    <property type="entry name" value="PG_binding_1"/>
    <property type="match status" value="1"/>
</dbReference>
<dbReference type="InterPro" id="IPR036365">
    <property type="entry name" value="PGBD-like_sf"/>
</dbReference>
<protein>
    <submittedName>
        <fullName evidence="6">Membrane-fusion protein</fullName>
    </submittedName>
</protein>
<sequence length="379" mass="38792">MTARENSPAGGPGRSRTTRRALLLGASLAAVGLVLGVILVGGSSDATTTDDTAGTVATTPVVRETLVRSEKHKGSVGFGEPRAVGAPEAGESEDGARTVTWLPEVGAVVDRGQQLWRTDDRPTLALFGELPAYRELGVGDRGADVSQLKENLTALGYTGFSADDRYTQATSRAVSRWQKDVGLPQTGRLGPEQVTVVRGPVRVASRSVEVGAPAASSMLTVTDVRRVVSFDLDPAKDVTPDVGAPATVELPGGTRAPGSISAVGPPVDEGGDGKSSGSDGQSGGGSDTTTVTVEVSLDDPALVEGLDASRVDIELVVEERPDVLSVPVTALVALAEGGHAVEVGADERRLVPVTVGMFASGRVEVSGELSEGDEVVVPS</sequence>
<dbReference type="InterPro" id="IPR050465">
    <property type="entry name" value="UPF0194_transport"/>
</dbReference>
<proteinExistence type="predicted"/>
<keyword evidence="7" id="KW-1185">Reference proteome</keyword>
<dbReference type="RefSeq" id="WP_012867503.1">
    <property type="nucleotide sequence ID" value="NC_013521.1"/>
</dbReference>
<evidence type="ECO:0000313" key="6">
    <source>
        <dbReference type="EMBL" id="ACZ22434.1"/>
    </source>
</evidence>
<keyword evidence="4" id="KW-0812">Transmembrane</keyword>
<dbReference type="PROSITE" id="PS51318">
    <property type="entry name" value="TAT"/>
    <property type="match status" value="1"/>
</dbReference>
<dbReference type="SUPFAM" id="SSF47090">
    <property type="entry name" value="PGBD-like"/>
    <property type="match status" value="1"/>
</dbReference>
<keyword evidence="2" id="KW-0175">Coiled coil</keyword>
<dbReference type="InterPro" id="IPR036366">
    <property type="entry name" value="PGBDSf"/>
</dbReference>